<reference evidence="2" key="1">
    <citation type="submission" date="2020-08" db="EMBL/GenBank/DDBJ databases">
        <title>Whole genome shotgun sequence of Actinocatenispora sera NBRC 101916.</title>
        <authorList>
            <person name="Komaki H."/>
            <person name="Tamura T."/>
        </authorList>
    </citation>
    <scope>NUCLEOTIDE SEQUENCE</scope>
    <source>
        <strain evidence="2">NBRC 101916</strain>
    </source>
</reference>
<dbReference type="KEGG" id="aser:Asera_52790"/>
<evidence type="ECO:0000256" key="1">
    <source>
        <dbReference type="SAM" id="Phobius"/>
    </source>
</evidence>
<feature type="transmembrane region" description="Helical" evidence="1">
    <location>
        <begin position="147"/>
        <end position="168"/>
    </location>
</feature>
<evidence type="ECO:0000313" key="3">
    <source>
        <dbReference type="Proteomes" id="UP000680750"/>
    </source>
</evidence>
<feature type="transmembrane region" description="Helical" evidence="1">
    <location>
        <begin position="55"/>
        <end position="80"/>
    </location>
</feature>
<dbReference type="PANTHER" id="PTHR37305:SF1">
    <property type="entry name" value="MEMBRANE PROTEIN"/>
    <property type="match status" value="1"/>
</dbReference>
<dbReference type="GO" id="GO:0005886">
    <property type="term" value="C:plasma membrane"/>
    <property type="evidence" value="ECO:0007669"/>
    <property type="project" value="UniProtKB-SubCell"/>
</dbReference>
<dbReference type="EMBL" id="AP023354">
    <property type="protein sequence ID" value="BCJ31171.1"/>
    <property type="molecule type" value="Genomic_DNA"/>
</dbReference>
<proteinExistence type="predicted"/>
<evidence type="ECO:0000313" key="2">
    <source>
        <dbReference type="EMBL" id="BCJ31171.1"/>
    </source>
</evidence>
<accession>A0A810LA54</accession>
<keyword evidence="1" id="KW-0472">Membrane</keyword>
<feature type="transmembrane region" description="Helical" evidence="1">
    <location>
        <begin position="233"/>
        <end position="255"/>
    </location>
</feature>
<dbReference type="RefSeq" id="WP_030448170.1">
    <property type="nucleotide sequence ID" value="NZ_AP023354.1"/>
</dbReference>
<dbReference type="AlphaFoldDB" id="A0A810LA54"/>
<dbReference type="GO" id="GO:0140359">
    <property type="term" value="F:ABC-type transporter activity"/>
    <property type="evidence" value="ECO:0007669"/>
    <property type="project" value="InterPro"/>
</dbReference>
<sequence>MIAVLSAEWLKIRSLRSTYALLAVVLAGLGGAAALCAYLVAVYEGAAADMRAHISVAPVAGLVGSMTELLAGVLGTLAITGEYRSGTIRASIASVPRRGRLFAAKAAAVAAIGLVAGEAAVFAGYAISHGIVGDRTLLLDSRGFADQAPLLVAQGLTVLLFALLGLSLGTLTRSAAGTIPVLVLLWYILPIVANLLPQPWHGRIGSIVPDSLPGQLAGVGNDHSVYGALLPPWGAALAMAAWIGVPLAAAATVFARRDTR</sequence>
<gene>
    <name evidence="2" type="ORF">Asera_52790</name>
</gene>
<feature type="transmembrane region" description="Helical" evidence="1">
    <location>
        <begin position="20"/>
        <end position="43"/>
    </location>
</feature>
<keyword evidence="1" id="KW-1133">Transmembrane helix</keyword>
<keyword evidence="3" id="KW-1185">Reference proteome</keyword>
<feature type="transmembrane region" description="Helical" evidence="1">
    <location>
        <begin position="175"/>
        <end position="196"/>
    </location>
</feature>
<dbReference type="OrthoDB" id="3297477at2"/>
<feature type="transmembrane region" description="Helical" evidence="1">
    <location>
        <begin position="101"/>
        <end position="127"/>
    </location>
</feature>
<keyword evidence="1" id="KW-0812">Transmembrane</keyword>
<organism evidence="2 3">
    <name type="scientific">Actinocatenispora sera</name>
    <dbReference type="NCBI Taxonomy" id="390989"/>
    <lineage>
        <taxon>Bacteria</taxon>
        <taxon>Bacillati</taxon>
        <taxon>Actinomycetota</taxon>
        <taxon>Actinomycetes</taxon>
        <taxon>Micromonosporales</taxon>
        <taxon>Micromonosporaceae</taxon>
        <taxon>Actinocatenispora</taxon>
    </lineage>
</organism>
<dbReference type="Proteomes" id="UP000680750">
    <property type="component" value="Chromosome"/>
</dbReference>
<protein>
    <submittedName>
        <fullName evidence="2">ABC transporter permease</fullName>
    </submittedName>
</protein>
<name>A0A810LA54_9ACTN</name>
<dbReference type="PANTHER" id="PTHR37305">
    <property type="entry name" value="INTEGRAL MEMBRANE PROTEIN-RELATED"/>
    <property type="match status" value="1"/>
</dbReference>
<dbReference type="Pfam" id="PF12679">
    <property type="entry name" value="ABC2_membrane_2"/>
    <property type="match status" value="1"/>
</dbReference>